<keyword evidence="4 9" id="KW-0812">Transmembrane</keyword>
<evidence type="ECO:0000313" key="14">
    <source>
        <dbReference type="Proteomes" id="UP000239895"/>
    </source>
</evidence>
<dbReference type="HAMAP" id="MF_00161">
    <property type="entry name" value="LspA"/>
    <property type="match status" value="1"/>
</dbReference>
<feature type="transmembrane region" description="Helical" evidence="9">
    <location>
        <begin position="119"/>
        <end position="137"/>
    </location>
</feature>
<evidence type="ECO:0000313" key="13">
    <source>
        <dbReference type="EMBL" id="PRZ05566.1"/>
    </source>
</evidence>
<comment type="subcellular location">
    <subcellularLocation>
        <location evidence="9">Cell membrane</location>
        <topology evidence="9">Multi-pass membrane protein</topology>
    </subcellularLocation>
</comment>
<proteinExistence type="inferred from homology"/>
<evidence type="ECO:0000256" key="1">
    <source>
        <dbReference type="ARBA" id="ARBA00006139"/>
    </source>
</evidence>
<feature type="active site" evidence="9">
    <location>
        <position position="167"/>
    </location>
</feature>
<name>A0ABX5ECJ8_9MICO</name>
<evidence type="ECO:0000256" key="9">
    <source>
        <dbReference type="HAMAP-Rule" id="MF_00161"/>
    </source>
</evidence>
<comment type="pathway">
    <text evidence="9">Protein modification; lipoprotein biosynthesis (signal peptide cleavage).</text>
</comment>
<dbReference type="EC" id="3.4.23.36" evidence="9"/>
<evidence type="ECO:0000256" key="7">
    <source>
        <dbReference type="ARBA" id="ARBA00022989"/>
    </source>
</evidence>
<protein>
    <recommendedName>
        <fullName evidence="9">Lipoprotein signal peptidase</fullName>
        <ecNumber evidence="9">3.4.23.36</ecNumber>
    </recommendedName>
    <alternativeName>
        <fullName evidence="9">Prolipoprotein signal peptidase</fullName>
    </alternativeName>
    <alternativeName>
        <fullName evidence="9">Signal peptidase II</fullName>
        <shortName evidence="9">SPase II</shortName>
    </alternativeName>
</protein>
<evidence type="ECO:0000256" key="2">
    <source>
        <dbReference type="ARBA" id="ARBA00022475"/>
    </source>
</evidence>
<dbReference type="Proteomes" id="UP000239895">
    <property type="component" value="Unassembled WGS sequence"/>
</dbReference>
<keyword evidence="8 9" id="KW-0472">Membrane</keyword>
<keyword evidence="7 9" id="KW-1133">Transmembrane helix</keyword>
<feature type="transmembrane region" description="Helical" evidence="9">
    <location>
        <begin position="93"/>
        <end position="112"/>
    </location>
</feature>
<evidence type="ECO:0000256" key="4">
    <source>
        <dbReference type="ARBA" id="ARBA00022692"/>
    </source>
</evidence>
<keyword evidence="6 9" id="KW-0378">Hydrolase</keyword>
<feature type="transmembrane region" description="Helical" evidence="9">
    <location>
        <begin position="157"/>
        <end position="182"/>
    </location>
</feature>
<comment type="similarity">
    <text evidence="1 9 11">Belongs to the peptidase A8 family.</text>
</comment>
<evidence type="ECO:0000256" key="11">
    <source>
        <dbReference type="RuleBase" id="RU004181"/>
    </source>
</evidence>
<keyword evidence="2 9" id="KW-1003">Cell membrane</keyword>
<comment type="caution">
    <text evidence="13">The sequence shown here is derived from an EMBL/GenBank/DDBJ whole genome shotgun (WGS) entry which is preliminary data.</text>
</comment>
<sequence length="197" mass="20580">MSSTPTGAQPVPEIPDEPEAASSTPPSEPCAHRGRLGRWALLLAGAVLVVDQLTKWWALTALTEGVRVPLLGDLLGLTLVFNPGAALSIMANGYTWVLTIVVVAVVVVIFRAMRRLGSVGWTVALGLLLGGALGNLVDRLLREPGFARGEVVDMIAYADFFVGNVADIAIVVAAGLIVVLSFRGVGIDGSREARDAA</sequence>
<gene>
    <name evidence="9" type="primary">lspA</name>
    <name evidence="13" type="ORF">BCL65_10752</name>
</gene>
<dbReference type="PANTHER" id="PTHR33695:SF1">
    <property type="entry name" value="LIPOPROTEIN SIGNAL PEPTIDASE"/>
    <property type="match status" value="1"/>
</dbReference>
<dbReference type="NCBIfam" id="TIGR00077">
    <property type="entry name" value="lspA"/>
    <property type="match status" value="1"/>
</dbReference>
<organism evidence="13 14">
    <name type="scientific">Isoptericola halotolerans</name>
    <dbReference type="NCBI Taxonomy" id="300560"/>
    <lineage>
        <taxon>Bacteria</taxon>
        <taxon>Bacillati</taxon>
        <taxon>Actinomycetota</taxon>
        <taxon>Actinomycetes</taxon>
        <taxon>Micrococcales</taxon>
        <taxon>Promicromonosporaceae</taxon>
        <taxon>Isoptericola</taxon>
    </lineage>
</organism>
<dbReference type="PRINTS" id="PR00781">
    <property type="entry name" value="LIPOSIGPTASE"/>
</dbReference>
<evidence type="ECO:0000256" key="8">
    <source>
        <dbReference type="ARBA" id="ARBA00023136"/>
    </source>
</evidence>
<comment type="caution">
    <text evidence="9">Lacks conserved residue(s) required for the propagation of feature annotation.</text>
</comment>
<evidence type="ECO:0000256" key="3">
    <source>
        <dbReference type="ARBA" id="ARBA00022670"/>
    </source>
</evidence>
<dbReference type="InterPro" id="IPR001872">
    <property type="entry name" value="Peptidase_A8"/>
</dbReference>
<evidence type="ECO:0000256" key="10">
    <source>
        <dbReference type="RuleBase" id="RU000594"/>
    </source>
</evidence>
<dbReference type="EMBL" id="PVTX01000007">
    <property type="protein sequence ID" value="PRZ05566.1"/>
    <property type="molecule type" value="Genomic_DNA"/>
</dbReference>
<keyword evidence="5 9" id="KW-0064">Aspartyl protease</keyword>
<evidence type="ECO:0000256" key="5">
    <source>
        <dbReference type="ARBA" id="ARBA00022750"/>
    </source>
</evidence>
<dbReference type="Pfam" id="PF01252">
    <property type="entry name" value="Peptidase_A8"/>
    <property type="match status" value="1"/>
</dbReference>
<evidence type="ECO:0000256" key="12">
    <source>
        <dbReference type="SAM" id="MobiDB-lite"/>
    </source>
</evidence>
<feature type="active site" evidence="9">
    <location>
        <position position="153"/>
    </location>
</feature>
<reference evidence="13 14" key="1">
    <citation type="submission" date="2018-03" db="EMBL/GenBank/DDBJ databases">
        <title>Comparative analysis of microorganisms from saline springs in Andes Mountain Range, Colombia.</title>
        <authorList>
            <person name="Rubin E."/>
        </authorList>
    </citation>
    <scope>NUCLEOTIDE SEQUENCE [LARGE SCALE GENOMIC DNA]</scope>
    <source>
        <strain evidence="13 14">CG 23</strain>
    </source>
</reference>
<comment type="function">
    <text evidence="9 10">This protein specifically catalyzes the removal of signal peptides from prolipoproteins.</text>
</comment>
<evidence type="ECO:0000256" key="6">
    <source>
        <dbReference type="ARBA" id="ARBA00022801"/>
    </source>
</evidence>
<dbReference type="PANTHER" id="PTHR33695">
    <property type="entry name" value="LIPOPROTEIN SIGNAL PEPTIDASE"/>
    <property type="match status" value="1"/>
</dbReference>
<feature type="region of interest" description="Disordered" evidence="12">
    <location>
        <begin position="1"/>
        <end position="31"/>
    </location>
</feature>
<dbReference type="PROSITE" id="PS00855">
    <property type="entry name" value="SPASE_II"/>
    <property type="match status" value="1"/>
</dbReference>
<keyword evidence="3 9" id="KW-0645">Protease</keyword>
<keyword evidence="14" id="KW-1185">Reference proteome</keyword>
<accession>A0ABX5ECJ8</accession>
<comment type="catalytic activity">
    <reaction evidence="9 10">
        <text>Release of signal peptides from bacterial membrane prolipoproteins. Hydrolyzes -Xaa-Yaa-Zaa-|-(S,diacylglyceryl)Cys-, in which Xaa is hydrophobic (preferably Leu), and Yaa (Ala or Ser) and Zaa (Gly or Ala) have small, neutral side chains.</text>
        <dbReference type="EC" id="3.4.23.36"/>
    </reaction>
</comment>
<dbReference type="RefSeq" id="WP_106267953.1">
    <property type="nucleotide sequence ID" value="NZ_PVTX01000007.1"/>
</dbReference>